<accession>A0A498NN58</accession>
<evidence type="ECO:0000256" key="1">
    <source>
        <dbReference type="SAM" id="Coils"/>
    </source>
</evidence>
<evidence type="ECO:0000313" key="4">
    <source>
        <dbReference type="Proteomes" id="UP000290572"/>
    </source>
</evidence>
<name>A0A498NN58_LABRO</name>
<evidence type="ECO:0000256" key="2">
    <source>
        <dbReference type="SAM" id="MobiDB-lite"/>
    </source>
</evidence>
<feature type="region of interest" description="Disordered" evidence="2">
    <location>
        <begin position="11"/>
        <end position="31"/>
    </location>
</feature>
<feature type="coiled-coil region" evidence="1">
    <location>
        <begin position="42"/>
        <end position="75"/>
    </location>
</feature>
<protein>
    <submittedName>
        <fullName evidence="3">Pollen-specific leucine-rich repeat extensin 1 isoform X2</fullName>
    </submittedName>
</protein>
<organism evidence="3 4">
    <name type="scientific">Labeo rohita</name>
    <name type="common">Indian major carp</name>
    <name type="synonym">Cyprinus rohita</name>
    <dbReference type="NCBI Taxonomy" id="84645"/>
    <lineage>
        <taxon>Eukaryota</taxon>
        <taxon>Metazoa</taxon>
        <taxon>Chordata</taxon>
        <taxon>Craniata</taxon>
        <taxon>Vertebrata</taxon>
        <taxon>Euteleostomi</taxon>
        <taxon>Actinopterygii</taxon>
        <taxon>Neopterygii</taxon>
        <taxon>Teleostei</taxon>
        <taxon>Ostariophysi</taxon>
        <taxon>Cypriniformes</taxon>
        <taxon>Cyprinidae</taxon>
        <taxon>Labeoninae</taxon>
        <taxon>Labeonini</taxon>
        <taxon>Labeo</taxon>
    </lineage>
</organism>
<feature type="compositionally biased region" description="Basic and acidic residues" evidence="2">
    <location>
        <begin position="17"/>
        <end position="31"/>
    </location>
</feature>
<keyword evidence="1" id="KW-0175">Coiled coil</keyword>
<sequence>MDEHMKKLFCVTSPEGPKNETQHHVNVQKEPKSKRKVTLVLFIWAEEKAKKMEKKIQKEKERRDKELLLERYRNDPKLKHLLIHKNTRHYRSSE</sequence>
<evidence type="ECO:0000313" key="3">
    <source>
        <dbReference type="EMBL" id="RXN33206.1"/>
    </source>
</evidence>
<dbReference type="Proteomes" id="UP000290572">
    <property type="component" value="Unassembled WGS sequence"/>
</dbReference>
<comment type="caution">
    <text evidence="3">The sequence shown here is derived from an EMBL/GenBank/DDBJ whole genome shotgun (WGS) entry which is preliminary data.</text>
</comment>
<dbReference type="AlphaFoldDB" id="A0A498NN58"/>
<dbReference type="EMBL" id="QBIY01011291">
    <property type="protein sequence ID" value="RXN33206.1"/>
    <property type="molecule type" value="Genomic_DNA"/>
</dbReference>
<reference evidence="3 4" key="1">
    <citation type="submission" date="2018-03" db="EMBL/GenBank/DDBJ databases">
        <title>Draft genome sequence of Rohu Carp (Labeo rohita).</title>
        <authorList>
            <person name="Das P."/>
            <person name="Kushwaha B."/>
            <person name="Joshi C.G."/>
            <person name="Kumar D."/>
            <person name="Nagpure N.S."/>
            <person name="Sahoo L."/>
            <person name="Das S.P."/>
            <person name="Bit A."/>
            <person name="Patnaik S."/>
            <person name="Meher P.K."/>
            <person name="Jayasankar P."/>
            <person name="Koringa P.G."/>
            <person name="Patel N.V."/>
            <person name="Hinsu A.T."/>
            <person name="Kumar R."/>
            <person name="Pandey M."/>
            <person name="Agarwal S."/>
            <person name="Srivastava S."/>
            <person name="Singh M."/>
            <person name="Iquebal M.A."/>
            <person name="Jaiswal S."/>
            <person name="Angadi U.B."/>
            <person name="Kumar N."/>
            <person name="Raza M."/>
            <person name="Shah T.M."/>
            <person name="Rai A."/>
            <person name="Jena J.K."/>
        </authorList>
    </citation>
    <scope>NUCLEOTIDE SEQUENCE [LARGE SCALE GENOMIC DNA]</scope>
    <source>
        <strain evidence="3">DASCIFA01</strain>
        <tissue evidence="3">Testis</tissue>
    </source>
</reference>
<gene>
    <name evidence="3" type="ORF">ROHU_004386</name>
</gene>
<keyword evidence="4" id="KW-1185">Reference proteome</keyword>
<proteinExistence type="predicted"/>